<protein>
    <submittedName>
        <fullName evidence="1">Uncharacterized protein</fullName>
    </submittedName>
</protein>
<name>A0A0D2CGM8_9EURO</name>
<dbReference type="AlphaFoldDB" id="A0A0D2CGM8"/>
<gene>
    <name evidence="1" type="ORF">PV07_10969</name>
</gene>
<dbReference type="GeneID" id="27350163"/>
<dbReference type="InterPro" id="IPR009097">
    <property type="entry name" value="Cyclic_Pdiesterase"/>
</dbReference>
<dbReference type="Proteomes" id="UP000054466">
    <property type="component" value="Unassembled WGS sequence"/>
</dbReference>
<organism evidence="1 2">
    <name type="scientific">Cladophialophora immunda</name>
    <dbReference type="NCBI Taxonomy" id="569365"/>
    <lineage>
        <taxon>Eukaryota</taxon>
        <taxon>Fungi</taxon>
        <taxon>Dikarya</taxon>
        <taxon>Ascomycota</taxon>
        <taxon>Pezizomycotina</taxon>
        <taxon>Eurotiomycetes</taxon>
        <taxon>Chaetothyriomycetidae</taxon>
        <taxon>Chaetothyriales</taxon>
        <taxon>Herpotrichiellaceae</taxon>
        <taxon>Cladophialophora</taxon>
    </lineage>
</organism>
<reference evidence="1 2" key="1">
    <citation type="submission" date="2015-01" db="EMBL/GenBank/DDBJ databases">
        <title>The Genome Sequence of Cladophialophora immunda CBS83496.</title>
        <authorList>
            <consortium name="The Broad Institute Genomics Platform"/>
            <person name="Cuomo C."/>
            <person name="de Hoog S."/>
            <person name="Gorbushina A."/>
            <person name="Stielow B."/>
            <person name="Teixiera M."/>
            <person name="Abouelleil A."/>
            <person name="Chapman S.B."/>
            <person name="Priest M."/>
            <person name="Young S.K."/>
            <person name="Wortman J."/>
            <person name="Nusbaum C."/>
            <person name="Birren B."/>
        </authorList>
    </citation>
    <scope>NUCLEOTIDE SEQUENCE [LARGE SCALE GENOMIC DNA]</scope>
    <source>
        <strain evidence="1 2">CBS 83496</strain>
    </source>
</reference>
<dbReference type="RefSeq" id="XP_016242915.1">
    <property type="nucleotide sequence ID" value="XM_016398353.1"/>
</dbReference>
<evidence type="ECO:0000313" key="2">
    <source>
        <dbReference type="Proteomes" id="UP000054466"/>
    </source>
</evidence>
<dbReference type="VEuPathDB" id="FungiDB:PV07_10969"/>
<keyword evidence="2" id="KW-1185">Reference proteome</keyword>
<dbReference type="SUPFAM" id="SSF55144">
    <property type="entry name" value="LigT-like"/>
    <property type="match status" value="1"/>
</dbReference>
<dbReference type="OrthoDB" id="2967263at2759"/>
<sequence length="344" mass="38497">MAKVDFEDLSGTSTPVTANPFDGLINASHGDPKLIQERYSTHRTTRNAQQREKILSDDFKGWILDEHLVKLDGPRKDISYIDPRHCLVFWGRPPQRVKTLVDVIQSKLKDAAPGMAPPLGGFPAAHYTDLWLMPLDNLHMTVMEVAHSKTEDEITGLMNTLKDHCKTIADHTSSYRARLIKPLLSYDSAALALSFLPAAGESPSNGRTADDDRYTYHHLRRDTYATITESGIQVGSRYVVPSAHLTIARFNSPNVFGGDPLDETATLDIKKRRHWINELEMINKWLEAEYWPQEGHLIRPGGEWVVGEEKGLDFRNGTLWYGGGATIYLGEGFVYGDTAAAKIP</sequence>
<dbReference type="STRING" id="569365.A0A0D2CGM8"/>
<proteinExistence type="predicted"/>
<evidence type="ECO:0000313" key="1">
    <source>
        <dbReference type="EMBL" id="KIW22699.1"/>
    </source>
</evidence>
<accession>A0A0D2CGM8</accession>
<dbReference type="EMBL" id="KN847046">
    <property type="protein sequence ID" value="KIW22699.1"/>
    <property type="molecule type" value="Genomic_DNA"/>
</dbReference>